<feature type="transmembrane region" description="Helical" evidence="7">
    <location>
        <begin position="171"/>
        <end position="192"/>
    </location>
</feature>
<accession>A0ABV7WG30</accession>
<evidence type="ECO:0000256" key="7">
    <source>
        <dbReference type="RuleBase" id="RU363032"/>
    </source>
</evidence>
<feature type="transmembrane region" description="Helical" evidence="7">
    <location>
        <begin position="233"/>
        <end position="254"/>
    </location>
</feature>
<gene>
    <name evidence="9" type="ORF">ACFOLH_10035</name>
</gene>
<evidence type="ECO:0000256" key="1">
    <source>
        <dbReference type="ARBA" id="ARBA00004651"/>
    </source>
</evidence>
<dbReference type="Proteomes" id="UP001595685">
    <property type="component" value="Unassembled WGS sequence"/>
</dbReference>
<dbReference type="Pfam" id="PF00528">
    <property type="entry name" value="BPD_transp_1"/>
    <property type="match status" value="1"/>
</dbReference>
<dbReference type="RefSeq" id="WP_340295696.1">
    <property type="nucleotide sequence ID" value="NZ_JBBEOI010000282.1"/>
</dbReference>
<protein>
    <submittedName>
        <fullName evidence="9">ABC transporter permease</fullName>
    </submittedName>
</protein>
<dbReference type="InterPro" id="IPR035906">
    <property type="entry name" value="MetI-like_sf"/>
</dbReference>
<dbReference type="Gene3D" id="1.10.3720.10">
    <property type="entry name" value="MetI-like"/>
    <property type="match status" value="1"/>
</dbReference>
<keyword evidence="2 7" id="KW-0813">Transport</keyword>
<evidence type="ECO:0000256" key="3">
    <source>
        <dbReference type="ARBA" id="ARBA00022475"/>
    </source>
</evidence>
<keyword evidence="5 7" id="KW-1133">Transmembrane helix</keyword>
<feature type="domain" description="ABC transmembrane type-1" evidence="8">
    <location>
        <begin position="104"/>
        <end position="284"/>
    </location>
</feature>
<feature type="transmembrane region" description="Helical" evidence="7">
    <location>
        <begin position="41"/>
        <end position="60"/>
    </location>
</feature>
<keyword evidence="3" id="KW-1003">Cell membrane</keyword>
<proteinExistence type="inferred from homology"/>
<comment type="caution">
    <text evidence="9">The sequence shown here is derived from an EMBL/GenBank/DDBJ whole genome shotgun (WGS) entry which is preliminary data.</text>
</comment>
<comment type="similarity">
    <text evidence="7">Belongs to the binding-protein-dependent transport system permease family.</text>
</comment>
<evidence type="ECO:0000256" key="2">
    <source>
        <dbReference type="ARBA" id="ARBA00022448"/>
    </source>
</evidence>
<keyword evidence="10" id="KW-1185">Reference proteome</keyword>
<sequence>MADVAAEQEATGLAGTARLEAVAGGGLTTLPRARRRRGRRWLGALLPLALLVVWQVAVLLELRDRNRLPAPVDVLVALQEFFLTPSSPTLTGVIPFLGAGWQHLGASLERTAVAWAAAVVVGLLLGLGLGLSRWFADVTDPLLNALRAVPLFAWLPLVIIQFGLGEPAARVLVFVGALWPVLVSTADGVARVPRQHIETARMLGTPRGQMWQRVYLPSALPEIVTGLRLSLTLAWTCVVVGELAGITWGVGAMMNASRERNATDQVVVGILVFAVVGLLADRLLRLATRRWTRWADT</sequence>
<dbReference type="PROSITE" id="PS50928">
    <property type="entry name" value="ABC_TM1"/>
    <property type="match status" value="1"/>
</dbReference>
<dbReference type="PANTHER" id="PTHR30151">
    <property type="entry name" value="ALKANE SULFONATE ABC TRANSPORTER-RELATED, MEMBRANE SUBUNIT"/>
    <property type="match status" value="1"/>
</dbReference>
<feature type="transmembrane region" description="Helical" evidence="7">
    <location>
        <begin position="266"/>
        <end position="284"/>
    </location>
</feature>
<dbReference type="SUPFAM" id="SSF161098">
    <property type="entry name" value="MetI-like"/>
    <property type="match status" value="1"/>
</dbReference>
<feature type="transmembrane region" description="Helical" evidence="7">
    <location>
        <begin position="112"/>
        <end position="136"/>
    </location>
</feature>
<dbReference type="CDD" id="cd06261">
    <property type="entry name" value="TM_PBP2"/>
    <property type="match status" value="1"/>
</dbReference>
<evidence type="ECO:0000313" key="9">
    <source>
        <dbReference type="EMBL" id="MFC3688680.1"/>
    </source>
</evidence>
<evidence type="ECO:0000256" key="6">
    <source>
        <dbReference type="ARBA" id="ARBA00023136"/>
    </source>
</evidence>
<evidence type="ECO:0000256" key="4">
    <source>
        <dbReference type="ARBA" id="ARBA00022692"/>
    </source>
</evidence>
<comment type="subcellular location">
    <subcellularLocation>
        <location evidence="1 7">Cell membrane</location>
        <topology evidence="1 7">Multi-pass membrane protein</topology>
    </subcellularLocation>
</comment>
<feature type="transmembrane region" description="Helical" evidence="7">
    <location>
        <begin position="148"/>
        <end position="165"/>
    </location>
</feature>
<name>A0ABV7WG30_9MICO</name>
<organism evidence="9 10">
    <name type="scientific">Aquipuribacter hungaricus</name>
    <dbReference type="NCBI Taxonomy" id="545624"/>
    <lineage>
        <taxon>Bacteria</taxon>
        <taxon>Bacillati</taxon>
        <taxon>Actinomycetota</taxon>
        <taxon>Actinomycetes</taxon>
        <taxon>Micrococcales</taxon>
        <taxon>Intrasporangiaceae</taxon>
        <taxon>Aquipuribacter</taxon>
    </lineage>
</organism>
<evidence type="ECO:0000256" key="5">
    <source>
        <dbReference type="ARBA" id="ARBA00022989"/>
    </source>
</evidence>
<keyword evidence="4 7" id="KW-0812">Transmembrane</keyword>
<keyword evidence="6 7" id="KW-0472">Membrane</keyword>
<reference evidence="10" key="1">
    <citation type="journal article" date="2019" name="Int. J. Syst. Evol. Microbiol.">
        <title>The Global Catalogue of Microorganisms (GCM) 10K type strain sequencing project: providing services to taxonomists for standard genome sequencing and annotation.</title>
        <authorList>
            <consortium name="The Broad Institute Genomics Platform"/>
            <consortium name="The Broad Institute Genome Sequencing Center for Infectious Disease"/>
            <person name="Wu L."/>
            <person name="Ma J."/>
        </authorList>
    </citation>
    <scope>NUCLEOTIDE SEQUENCE [LARGE SCALE GENOMIC DNA]</scope>
    <source>
        <strain evidence="10">NCAIM B.02333</strain>
    </source>
</reference>
<evidence type="ECO:0000313" key="10">
    <source>
        <dbReference type="Proteomes" id="UP001595685"/>
    </source>
</evidence>
<dbReference type="EMBL" id="JBHRWW010000005">
    <property type="protein sequence ID" value="MFC3688680.1"/>
    <property type="molecule type" value="Genomic_DNA"/>
</dbReference>
<dbReference type="PANTHER" id="PTHR30151:SF25">
    <property type="entry name" value="TAURINE TRANSPORT SYSTEM PERMEASE PROTEIN TAUC"/>
    <property type="match status" value="1"/>
</dbReference>
<evidence type="ECO:0000259" key="8">
    <source>
        <dbReference type="PROSITE" id="PS50928"/>
    </source>
</evidence>
<dbReference type="InterPro" id="IPR000515">
    <property type="entry name" value="MetI-like"/>
</dbReference>